<dbReference type="EMBL" id="BPLR01014605">
    <property type="protein sequence ID" value="GIY69896.1"/>
    <property type="molecule type" value="Genomic_DNA"/>
</dbReference>
<organism evidence="1 2">
    <name type="scientific">Caerostris extrusa</name>
    <name type="common">Bark spider</name>
    <name type="synonym">Caerostris bankana</name>
    <dbReference type="NCBI Taxonomy" id="172846"/>
    <lineage>
        <taxon>Eukaryota</taxon>
        <taxon>Metazoa</taxon>
        <taxon>Ecdysozoa</taxon>
        <taxon>Arthropoda</taxon>
        <taxon>Chelicerata</taxon>
        <taxon>Arachnida</taxon>
        <taxon>Araneae</taxon>
        <taxon>Araneomorphae</taxon>
        <taxon>Entelegynae</taxon>
        <taxon>Araneoidea</taxon>
        <taxon>Araneidae</taxon>
        <taxon>Caerostris</taxon>
    </lineage>
</organism>
<gene>
    <name evidence="1" type="ORF">CEXT_415361</name>
</gene>
<comment type="caution">
    <text evidence="1">The sequence shown here is derived from an EMBL/GenBank/DDBJ whole genome shotgun (WGS) entry which is preliminary data.</text>
</comment>
<evidence type="ECO:0000313" key="2">
    <source>
        <dbReference type="Proteomes" id="UP001054945"/>
    </source>
</evidence>
<proteinExistence type="predicted"/>
<sequence>MSLLQPVATTNLEYAFSRVVIAQALRTSSLSVSLCATNIKNKIHFRLLSSKISQQSVAVSKLCDLSFGDLNAQCPVHGPGPKKFVFGLGLRDGPHQLGLESNEVLKGSS</sequence>
<keyword evidence="2" id="KW-1185">Reference proteome</keyword>
<protein>
    <submittedName>
        <fullName evidence="1">Uncharacterized protein</fullName>
    </submittedName>
</protein>
<name>A0AAV4VIC2_CAEEX</name>
<accession>A0AAV4VIC2</accession>
<dbReference type="Proteomes" id="UP001054945">
    <property type="component" value="Unassembled WGS sequence"/>
</dbReference>
<dbReference type="AlphaFoldDB" id="A0AAV4VIC2"/>
<evidence type="ECO:0000313" key="1">
    <source>
        <dbReference type="EMBL" id="GIY69896.1"/>
    </source>
</evidence>
<reference evidence="1 2" key="1">
    <citation type="submission" date="2021-06" db="EMBL/GenBank/DDBJ databases">
        <title>Caerostris extrusa draft genome.</title>
        <authorList>
            <person name="Kono N."/>
            <person name="Arakawa K."/>
        </authorList>
    </citation>
    <scope>NUCLEOTIDE SEQUENCE [LARGE SCALE GENOMIC DNA]</scope>
</reference>